<dbReference type="Proteomes" id="UP001146469">
    <property type="component" value="Unassembled WGS sequence"/>
</dbReference>
<organism evidence="3 4">
    <name type="scientific">Corynebacterium evansiae</name>
    <dbReference type="NCBI Taxonomy" id="2913499"/>
    <lineage>
        <taxon>Bacteria</taxon>
        <taxon>Bacillati</taxon>
        <taxon>Actinomycetota</taxon>
        <taxon>Actinomycetes</taxon>
        <taxon>Mycobacteriales</taxon>
        <taxon>Corynebacteriaceae</taxon>
        <taxon>Corynebacterium</taxon>
    </lineage>
</organism>
<sequence>MSKAENVTQKAKRIRQIALLCVVLSAASLWGASRLKFVTVAVDDDKAGASTKELVGSVWDPALVPLALAMVAALILSMAVQPMVRRVLGVVIVALAATASFRAVQLLSNDVDLARAQSLLRSGAATQKESDPVQISEWARVISGDVHSLGIVLVLVAAAIGVIGGAILILRPGQESRGHSRYETPEVRRADAEEDLAENPDSTRVLWDALDAGVDPTEESDFSRTKQGR</sequence>
<proteinExistence type="predicted"/>
<keyword evidence="2" id="KW-0812">Transmembrane</keyword>
<keyword evidence="4" id="KW-1185">Reference proteome</keyword>
<dbReference type="InterPro" id="IPR011746">
    <property type="entry name" value="Trp_synth-assoc_CHP"/>
</dbReference>
<feature type="transmembrane region" description="Helical" evidence="2">
    <location>
        <begin position="87"/>
        <end position="104"/>
    </location>
</feature>
<name>A0A9X3LLA0_9CORY</name>
<dbReference type="NCBIfam" id="TIGR02234">
    <property type="entry name" value="trp_oprn_chp"/>
    <property type="match status" value="1"/>
</dbReference>
<feature type="region of interest" description="Disordered" evidence="1">
    <location>
        <begin position="177"/>
        <end position="202"/>
    </location>
</feature>
<dbReference type="InterPro" id="IPR019051">
    <property type="entry name" value="Trp_biosyn_TM_oprn/chp"/>
</dbReference>
<feature type="compositionally biased region" description="Basic and acidic residues" evidence="1">
    <location>
        <begin position="177"/>
        <end position="191"/>
    </location>
</feature>
<evidence type="ECO:0000256" key="1">
    <source>
        <dbReference type="SAM" id="MobiDB-lite"/>
    </source>
</evidence>
<reference evidence="3" key="1">
    <citation type="submission" date="2022-02" db="EMBL/GenBank/DDBJ databases">
        <title>Corynebacterium sp. from urogenital microbiome.</title>
        <authorList>
            <person name="Cappelli E.A."/>
            <person name="Ribeiro T.G."/>
            <person name="Peixe L."/>
        </authorList>
    </citation>
    <scope>NUCLEOTIDE SEQUENCE</scope>
    <source>
        <strain evidence="3">C8Ua_174</strain>
    </source>
</reference>
<keyword evidence="2" id="KW-1133">Transmembrane helix</keyword>
<dbReference type="RefSeq" id="WP_269944669.1">
    <property type="nucleotide sequence ID" value="NZ_JAKMUT010000006.1"/>
</dbReference>
<evidence type="ECO:0000313" key="4">
    <source>
        <dbReference type="Proteomes" id="UP001146469"/>
    </source>
</evidence>
<keyword evidence="2" id="KW-0472">Membrane</keyword>
<dbReference type="Pfam" id="PF09534">
    <property type="entry name" value="Trp_oprn_chp"/>
    <property type="match status" value="1"/>
</dbReference>
<gene>
    <name evidence="3" type="ORF">L8V00_07595</name>
</gene>
<evidence type="ECO:0000313" key="3">
    <source>
        <dbReference type="EMBL" id="MCZ9290066.1"/>
    </source>
</evidence>
<evidence type="ECO:0000256" key="2">
    <source>
        <dbReference type="SAM" id="Phobius"/>
    </source>
</evidence>
<dbReference type="EMBL" id="JAKMUT010000006">
    <property type="protein sequence ID" value="MCZ9290066.1"/>
    <property type="molecule type" value="Genomic_DNA"/>
</dbReference>
<comment type="caution">
    <text evidence="3">The sequence shown here is derived from an EMBL/GenBank/DDBJ whole genome shotgun (WGS) entry which is preliminary data.</text>
</comment>
<protein>
    <submittedName>
        <fullName evidence="3">TIGR02234 family membrane protein</fullName>
    </submittedName>
</protein>
<feature type="transmembrane region" description="Helical" evidence="2">
    <location>
        <begin position="146"/>
        <end position="170"/>
    </location>
</feature>
<dbReference type="AlphaFoldDB" id="A0A9X3LLA0"/>
<accession>A0A9X3LLA0</accession>
<feature type="transmembrane region" description="Helical" evidence="2">
    <location>
        <begin position="58"/>
        <end position="80"/>
    </location>
</feature>